<evidence type="ECO:0000313" key="2">
    <source>
        <dbReference type="EMBL" id="CDZ23803.1"/>
    </source>
</evidence>
<keyword evidence="2" id="KW-0378">Hydrolase</keyword>
<evidence type="ECO:0000313" key="3">
    <source>
        <dbReference type="Proteomes" id="UP000032431"/>
    </source>
</evidence>
<sequence>MITRESALKILNENIKGESLLRHSITVEAVMRHFAKLFGADEEEWGVIGLLHDVDFEKYPEQHCHKTREILTPYGVPDNIIRAIESHGYKLVNDVKPETDAEKVLYTIDELTGLISAVAILRPSKSIFDLETKSVKKKWKQKSFAANVNREVIAEGAEMLGKPLDYIIEQTIEGMKTVADEIGLRGNIESAAV</sequence>
<dbReference type="InterPro" id="IPR006675">
    <property type="entry name" value="HDIG_dom"/>
</dbReference>
<dbReference type="PANTHER" id="PTHR38659:SF2">
    <property type="entry name" value="HDIG DOMAIN PROTEIN"/>
    <property type="match status" value="1"/>
</dbReference>
<evidence type="ECO:0000259" key="1">
    <source>
        <dbReference type="Pfam" id="PF01966"/>
    </source>
</evidence>
<dbReference type="PANTHER" id="PTHR38659">
    <property type="entry name" value="METAL-DEPENDENT PHOSPHOHYDROLASE"/>
    <property type="match status" value="1"/>
</dbReference>
<dbReference type="InterPro" id="IPR006674">
    <property type="entry name" value="HD_domain"/>
</dbReference>
<proteinExistence type="predicted"/>
<reference evidence="3" key="1">
    <citation type="submission" date="2014-07" db="EMBL/GenBank/DDBJ databases">
        <authorList>
            <person name="Wibberg D."/>
        </authorList>
    </citation>
    <scope>NUCLEOTIDE SEQUENCE [LARGE SCALE GENOMIC DNA]</scope>
    <source>
        <strain evidence="3">DG5</strain>
    </source>
</reference>
<dbReference type="HOGENOM" id="CLU_090635_1_1_9"/>
<organism evidence="2 3">
    <name type="scientific">[Clostridium] cellulosi</name>
    <dbReference type="NCBI Taxonomy" id="29343"/>
    <lineage>
        <taxon>Bacteria</taxon>
        <taxon>Bacillati</taxon>
        <taxon>Bacillota</taxon>
        <taxon>Clostridia</taxon>
        <taxon>Eubacteriales</taxon>
        <taxon>Oscillospiraceae</taxon>
        <taxon>Oscillospiraceae incertae sedis</taxon>
    </lineage>
</organism>
<dbReference type="GO" id="GO:0016787">
    <property type="term" value="F:hydrolase activity"/>
    <property type="evidence" value="ECO:0007669"/>
    <property type="project" value="UniProtKB-KW"/>
</dbReference>
<gene>
    <name evidence="2" type="ORF">CCDG5_0674</name>
</gene>
<protein>
    <submittedName>
        <fullName evidence="2">Metal dependent phosphohydrolase</fullName>
    </submittedName>
</protein>
<dbReference type="Pfam" id="PF01966">
    <property type="entry name" value="HD"/>
    <property type="match status" value="1"/>
</dbReference>
<accession>A0A078KMV8</accession>
<dbReference type="STRING" id="29343.CCDG5_0674"/>
<dbReference type="EMBL" id="LM995447">
    <property type="protein sequence ID" value="CDZ23803.1"/>
    <property type="molecule type" value="Genomic_DNA"/>
</dbReference>
<dbReference type="KEGG" id="ccel:CCDG5_0674"/>
<dbReference type="NCBIfam" id="TIGR00277">
    <property type="entry name" value="HDIG"/>
    <property type="match status" value="1"/>
</dbReference>
<keyword evidence="3" id="KW-1185">Reference proteome</keyword>
<dbReference type="Proteomes" id="UP000032431">
    <property type="component" value="Chromosome I"/>
</dbReference>
<dbReference type="AlphaFoldDB" id="A0A078KMV8"/>
<name>A0A078KMV8_9FIRM</name>
<dbReference type="SUPFAM" id="SSF109604">
    <property type="entry name" value="HD-domain/PDEase-like"/>
    <property type="match status" value="1"/>
</dbReference>
<feature type="domain" description="HD" evidence="1">
    <location>
        <begin position="21"/>
        <end position="112"/>
    </location>
</feature>
<dbReference type="PATRIC" id="fig|29343.3.peg.706"/>
<dbReference type="Gene3D" id="1.10.3210.10">
    <property type="entry name" value="Hypothetical protein af1432"/>
    <property type="match status" value="1"/>
</dbReference>